<feature type="transmembrane region" description="Helical" evidence="5">
    <location>
        <begin position="12"/>
        <end position="41"/>
    </location>
</feature>
<proteinExistence type="inferred from homology"/>
<protein>
    <recommendedName>
        <fullName evidence="5">Probable membrane transporter protein</fullName>
    </recommendedName>
</protein>
<dbReference type="EMBL" id="CP039543">
    <property type="protein sequence ID" value="QJT10206.1"/>
    <property type="molecule type" value="Genomic_DNA"/>
</dbReference>
<dbReference type="PANTHER" id="PTHR43701">
    <property type="entry name" value="MEMBRANE TRANSPORTER PROTEIN MJ0441-RELATED"/>
    <property type="match status" value="1"/>
</dbReference>
<evidence type="ECO:0000256" key="5">
    <source>
        <dbReference type="RuleBase" id="RU363041"/>
    </source>
</evidence>
<name>A0A6P1ZK39_9BACT</name>
<dbReference type="InterPro" id="IPR051598">
    <property type="entry name" value="TSUP/Inactive_protease-like"/>
</dbReference>
<feature type="transmembrane region" description="Helical" evidence="5">
    <location>
        <begin position="47"/>
        <end position="68"/>
    </location>
</feature>
<dbReference type="AlphaFoldDB" id="A0A6P1ZK39"/>
<gene>
    <name evidence="7" type="ORF">DQK91_03160</name>
    <name evidence="6" type="ORF">E8L03_15270</name>
</gene>
<comment type="similarity">
    <text evidence="5">Belongs to the 4-toluene sulfonate uptake permease (TSUP) (TC 2.A.102) family.</text>
</comment>
<reference evidence="7 8" key="1">
    <citation type="submission" date="2018-06" db="EMBL/GenBank/DDBJ databases">
        <title>Complete genome of Desulfovibrio marinus P48SEP.</title>
        <authorList>
            <person name="Crispim J.S."/>
            <person name="Vidigal P.M.P."/>
            <person name="Silva L.C.F."/>
            <person name="Araujo L.C."/>
            <person name="Laguardia C.N."/>
            <person name="Dias R.S."/>
            <person name="Sousa M.P."/>
            <person name="Paula S.O."/>
            <person name="Silva C."/>
        </authorList>
    </citation>
    <scope>NUCLEOTIDE SEQUENCE [LARGE SCALE GENOMIC DNA]</scope>
    <source>
        <strain evidence="7 8">P48SEP</strain>
    </source>
</reference>
<dbReference type="Proteomes" id="UP000434052">
    <property type="component" value="Unassembled WGS sequence"/>
</dbReference>
<keyword evidence="3 5" id="KW-1133">Transmembrane helix</keyword>
<dbReference type="EMBL" id="QMIF01000002">
    <property type="protein sequence ID" value="TVM35680.1"/>
    <property type="molecule type" value="Genomic_DNA"/>
</dbReference>
<evidence type="ECO:0000313" key="9">
    <source>
        <dbReference type="Proteomes" id="UP000503251"/>
    </source>
</evidence>
<comment type="subcellular location">
    <subcellularLocation>
        <location evidence="5">Cell membrane</location>
        <topology evidence="5">Multi-pass membrane protein</topology>
    </subcellularLocation>
    <subcellularLocation>
        <location evidence="1">Membrane</location>
        <topology evidence="1">Multi-pass membrane protein</topology>
    </subcellularLocation>
</comment>
<evidence type="ECO:0000313" key="7">
    <source>
        <dbReference type="EMBL" id="TVM35680.1"/>
    </source>
</evidence>
<keyword evidence="4 5" id="KW-0472">Membrane</keyword>
<accession>A0A6P1ZK39</accession>
<keyword evidence="9" id="KW-1185">Reference proteome</keyword>
<keyword evidence="5" id="KW-1003">Cell membrane</keyword>
<dbReference type="Pfam" id="PF01925">
    <property type="entry name" value="TauE"/>
    <property type="match status" value="1"/>
</dbReference>
<evidence type="ECO:0000256" key="4">
    <source>
        <dbReference type="ARBA" id="ARBA00023136"/>
    </source>
</evidence>
<keyword evidence="2 5" id="KW-0812">Transmembrane</keyword>
<reference evidence="6 9" key="2">
    <citation type="submission" date="2019-04" db="EMBL/GenBank/DDBJ databases">
        <title>Isolation and culture of sulfate reducing bacteria from the cold seep of the South China Sea.</title>
        <authorList>
            <person name="Sun C."/>
            <person name="Liu R."/>
        </authorList>
    </citation>
    <scope>NUCLEOTIDE SEQUENCE [LARGE SCALE GENOMIC DNA]</scope>
    <source>
        <strain evidence="6 9">CS1</strain>
    </source>
</reference>
<evidence type="ECO:0000313" key="6">
    <source>
        <dbReference type="EMBL" id="QJT10206.1"/>
    </source>
</evidence>
<feature type="transmembrane region" description="Helical" evidence="5">
    <location>
        <begin position="100"/>
        <end position="119"/>
    </location>
</feature>
<evidence type="ECO:0000313" key="8">
    <source>
        <dbReference type="Proteomes" id="UP000434052"/>
    </source>
</evidence>
<evidence type="ECO:0000256" key="1">
    <source>
        <dbReference type="ARBA" id="ARBA00004141"/>
    </source>
</evidence>
<evidence type="ECO:0000256" key="3">
    <source>
        <dbReference type="ARBA" id="ARBA00022989"/>
    </source>
</evidence>
<dbReference type="RefSeq" id="WP_144234008.1">
    <property type="nucleotide sequence ID" value="NZ_CP039543.1"/>
</dbReference>
<dbReference type="Proteomes" id="UP000503251">
    <property type="component" value="Chromosome"/>
</dbReference>
<dbReference type="InterPro" id="IPR002781">
    <property type="entry name" value="TM_pro_TauE-like"/>
</dbReference>
<dbReference type="PANTHER" id="PTHR43701:SF2">
    <property type="entry name" value="MEMBRANE TRANSPORTER PROTEIN YJNA-RELATED"/>
    <property type="match status" value="1"/>
</dbReference>
<dbReference type="GO" id="GO:0005886">
    <property type="term" value="C:plasma membrane"/>
    <property type="evidence" value="ECO:0007669"/>
    <property type="project" value="UniProtKB-SubCell"/>
</dbReference>
<dbReference type="OrthoDB" id="5422798at2"/>
<feature type="transmembrane region" description="Helical" evidence="5">
    <location>
        <begin position="75"/>
        <end position="94"/>
    </location>
</feature>
<organism evidence="7 8">
    <name type="scientific">Oceanidesulfovibrio marinus</name>
    <dbReference type="NCBI Taxonomy" id="370038"/>
    <lineage>
        <taxon>Bacteria</taxon>
        <taxon>Pseudomonadati</taxon>
        <taxon>Thermodesulfobacteriota</taxon>
        <taxon>Desulfovibrionia</taxon>
        <taxon>Desulfovibrionales</taxon>
        <taxon>Desulfovibrionaceae</taxon>
        <taxon>Oceanidesulfovibrio</taxon>
    </lineage>
</organism>
<evidence type="ECO:0000256" key="2">
    <source>
        <dbReference type="ARBA" id="ARBA00022692"/>
    </source>
</evidence>
<sequence>MTSVTAYPVYLLLGAMVGVAASFTGLGGGFLMVPILLFMGYTAQKTVGTSLMATIIIALSAVVAHGRLGNVDYRVGLLLGVGGLVGAQLGARLVEHVDTAMFQKIFAMVLIVLAIYMFFKK</sequence>